<reference evidence="2" key="1">
    <citation type="submission" date="2015-04" db="UniProtKB">
        <authorList>
            <consortium name="EnsemblPlants"/>
        </authorList>
    </citation>
    <scope>IDENTIFICATION</scope>
</reference>
<protein>
    <recommendedName>
        <fullName evidence="4">DUF295 domain-containing protein</fullName>
    </recommendedName>
</protein>
<proteinExistence type="predicted"/>
<dbReference type="HOGENOM" id="CLU_988270_0_0_1"/>
<evidence type="ECO:0000256" key="1">
    <source>
        <dbReference type="SAM" id="MobiDB-lite"/>
    </source>
</evidence>
<feature type="compositionally biased region" description="Low complexity" evidence="1">
    <location>
        <begin position="112"/>
        <end position="124"/>
    </location>
</feature>
<dbReference type="OMA" id="NMASSCP"/>
<accession>A0A0E0K020</accession>
<name>A0A0E0K020_ORYPU</name>
<organism evidence="2">
    <name type="scientific">Oryza punctata</name>
    <name type="common">Red rice</name>
    <dbReference type="NCBI Taxonomy" id="4537"/>
    <lineage>
        <taxon>Eukaryota</taxon>
        <taxon>Viridiplantae</taxon>
        <taxon>Streptophyta</taxon>
        <taxon>Embryophyta</taxon>
        <taxon>Tracheophyta</taxon>
        <taxon>Spermatophyta</taxon>
        <taxon>Magnoliopsida</taxon>
        <taxon>Liliopsida</taxon>
        <taxon>Poales</taxon>
        <taxon>Poaceae</taxon>
        <taxon>BOP clade</taxon>
        <taxon>Oryzoideae</taxon>
        <taxon>Oryzeae</taxon>
        <taxon>Oryzinae</taxon>
        <taxon>Oryza</taxon>
    </lineage>
</organism>
<dbReference type="EnsemblPlants" id="OPUNC02G15510.1">
    <property type="protein sequence ID" value="OPUNC02G15510.1"/>
    <property type="gene ID" value="OPUNC02G15510"/>
</dbReference>
<evidence type="ECO:0000313" key="3">
    <source>
        <dbReference type="Proteomes" id="UP000026962"/>
    </source>
</evidence>
<feature type="compositionally biased region" description="Basic residues" evidence="1">
    <location>
        <begin position="135"/>
        <end position="152"/>
    </location>
</feature>
<dbReference type="Gramene" id="OPUNC02G15510.1">
    <property type="protein sequence ID" value="OPUNC02G15510.1"/>
    <property type="gene ID" value="OPUNC02G15510"/>
</dbReference>
<evidence type="ECO:0008006" key="4">
    <source>
        <dbReference type="Google" id="ProtNLM"/>
    </source>
</evidence>
<dbReference type="PANTHER" id="PTHR33127:SF5">
    <property type="entry name" value="TRANSMEMBRANE PROTEIN"/>
    <property type="match status" value="1"/>
</dbReference>
<evidence type="ECO:0000313" key="2">
    <source>
        <dbReference type="EnsemblPlants" id="OPUNC02G15510.1"/>
    </source>
</evidence>
<sequence>MLADCVYYATPQGWILVLGHPSSSEARLLNPTTGAEVSLPPLEEEGLGWPYHLNVRRAAARNAGAPPLVVPRRRRRWVKHRYDIGKTELPPGMYASATADRIIETVAAVGASGAPSTSSASPTTNHAPSCCLLRTPRRQARRRRLNSSRSTRRTRDPQNPPSMSISWSLESGGELYLVTVRFSNGQIGEVAVFRMDFATAEGSGNMASSCPASACSGEGDRVYFLKNPVKDDGELCVYDVRRRKLDAMKVFDVDGTPPLCQRRKLTLSHAQKRFRWNAIPKP</sequence>
<dbReference type="Proteomes" id="UP000026962">
    <property type="component" value="Chromosome 2"/>
</dbReference>
<dbReference type="AlphaFoldDB" id="A0A0E0K020"/>
<keyword evidence="3" id="KW-1185">Reference proteome</keyword>
<dbReference type="PANTHER" id="PTHR33127">
    <property type="entry name" value="TRANSMEMBRANE PROTEIN"/>
    <property type="match status" value="1"/>
</dbReference>
<reference evidence="2" key="2">
    <citation type="submission" date="2018-05" db="EMBL/GenBank/DDBJ databases">
        <title>OpunRS2 (Oryza punctata Reference Sequence Version 2).</title>
        <authorList>
            <person name="Zhang J."/>
            <person name="Kudrna D."/>
            <person name="Lee S."/>
            <person name="Talag J."/>
            <person name="Welchert J."/>
            <person name="Wing R.A."/>
        </authorList>
    </citation>
    <scope>NUCLEOTIDE SEQUENCE [LARGE SCALE GENOMIC DNA]</scope>
</reference>
<feature type="region of interest" description="Disordered" evidence="1">
    <location>
        <begin position="112"/>
        <end position="165"/>
    </location>
</feature>